<keyword evidence="12" id="KW-0456">Lyase</keyword>
<feature type="domain" description="Formamidopyrimidine-DNA glycosylase catalytic" evidence="18">
    <location>
        <begin position="2"/>
        <end position="128"/>
    </location>
</feature>
<proteinExistence type="inferred from homology"/>
<dbReference type="GO" id="GO:0003690">
    <property type="term" value="F:double-stranded DNA binding"/>
    <property type="evidence" value="ECO:0007669"/>
    <property type="project" value="UniProtKB-ARBA"/>
</dbReference>
<dbReference type="GO" id="GO:0008270">
    <property type="term" value="F:zinc ion binding"/>
    <property type="evidence" value="ECO:0007669"/>
    <property type="project" value="UniProtKB-KW"/>
</dbReference>
<organism evidence="19 20">
    <name type="scientific">candidate division WOR-1 bacterium RIFOXYC2_FULL_41_25</name>
    <dbReference type="NCBI Taxonomy" id="1802586"/>
    <lineage>
        <taxon>Bacteria</taxon>
        <taxon>Bacillati</taxon>
        <taxon>Saganbacteria</taxon>
    </lineage>
</organism>
<evidence type="ECO:0000256" key="16">
    <source>
        <dbReference type="PROSITE-ProRule" id="PRU00391"/>
    </source>
</evidence>
<gene>
    <name evidence="19" type="ORF">A2462_03925</name>
</gene>
<dbReference type="NCBIfam" id="TIGR00577">
    <property type="entry name" value="fpg"/>
    <property type="match status" value="1"/>
</dbReference>
<dbReference type="PROSITE" id="PS51068">
    <property type="entry name" value="FPG_CAT"/>
    <property type="match status" value="1"/>
</dbReference>
<dbReference type="GO" id="GO:0034039">
    <property type="term" value="F:8-oxo-7,8-dihydroguanine DNA N-glycosylase activity"/>
    <property type="evidence" value="ECO:0007669"/>
    <property type="project" value="TreeGrafter"/>
</dbReference>
<evidence type="ECO:0000256" key="7">
    <source>
        <dbReference type="ARBA" id="ARBA00022771"/>
    </source>
</evidence>
<keyword evidence="7 16" id="KW-0863">Zinc-finger</keyword>
<dbReference type="Proteomes" id="UP000177309">
    <property type="component" value="Unassembled WGS sequence"/>
</dbReference>
<keyword evidence="14" id="KW-0326">Glycosidase</keyword>
<dbReference type="SMART" id="SM01232">
    <property type="entry name" value="H2TH"/>
    <property type="match status" value="1"/>
</dbReference>
<dbReference type="SUPFAM" id="SSF81624">
    <property type="entry name" value="N-terminal domain of MutM-like DNA repair proteins"/>
    <property type="match status" value="1"/>
</dbReference>
<dbReference type="NCBIfam" id="NF002211">
    <property type="entry name" value="PRK01103.1"/>
    <property type="match status" value="1"/>
</dbReference>
<evidence type="ECO:0000256" key="3">
    <source>
        <dbReference type="ARBA" id="ARBA00009409"/>
    </source>
</evidence>
<reference evidence="19 20" key="1">
    <citation type="journal article" date="2016" name="Nat. Commun.">
        <title>Thousands of microbial genomes shed light on interconnected biogeochemical processes in an aquifer system.</title>
        <authorList>
            <person name="Anantharaman K."/>
            <person name="Brown C.T."/>
            <person name="Hug L.A."/>
            <person name="Sharon I."/>
            <person name="Castelle C.J."/>
            <person name="Probst A.J."/>
            <person name="Thomas B.C."/>
            <person name="Singh A."/>
            <person name="Wilkins M.J."/>
            <person name="Karaoz U."/>
            <person name="Brodie E.L."/>
            <person name="Williams K.H."/>
            <person name="Hubbard S.S."/>
            <person name="Banfield J.F."/>
        </authorList>
    </citation>
    <scope>NUCLEOTIDE SEQUENCE [LARGE SCALE GENOMIC DNA]</scope>
</reference>
<evidence type="ECO:0000259" key="18">
    <source>
        <dbReference type="PROSITE" id="PS51068"/>
    </source>
</evidence>
<keyword evidence="9" id="KW-0862">Zinc</keyword>
<evidence type="ECO:0000256" key="13">
    <source>
        <dbReference type="ARBA" id="ARBA00023268"/>
    </source>
</evidence>
<evidence type="ECO:0000259" key="17">
    <source>
        <dbReference type="PROSITE" id="PS51066"/>
    </source>
</evidence>
<dbReference type="PROSITE" id="PS51066">
    <property type="entry name" value="ZF_FPG_2"/>
    <property type="match status" value="1"/>
</dbReference>
<dbReference type="AlphaFoldDB" id="A0A1F4TJ05"/>
<dbReference type="InterPro" id="IPR015886">
    <property type="entry name" value="H2TH_FPG"/>
</dbReference>
<dbReference type="CDD" id="cd08966">
    <property type="entry name" value="EcFpg-like_N"/>
    <property type="match status" value="1"/>
</dbReference>
<evidence type="ECO:0000313" key="19">
    <source>
        <dbReference type="EMBL" id="OGC32676.1"/>
    </source>
</evidence>
<evidence type="ECO:0000256" key="8">
    <source>
        <dbReference type="ARBA" id="ARBA00022801"/>
    </source>
</evidence>
<evidence type="ECO:0000256" key="12">
    <source>
        <dbReference type="ARBA" id="ARBA00023239"/>
    </source>
</evidence>
<comment type="subunit">
    <text evidence="4">Monomer.</text>
</comment>
<dbReference type="Pfam" id="PF06827">
    <property type="entry name" value="zf-FPG_IleRS"/>
    <property type="match status" value="1"/>
</dbReference>
<evidence type="ECO:0000256" key="1">
    <source>
        <dbReference type="ARBA" id="ARBA00001668"/>
    </source>
</evidence>
<dbReference type="GO" id="GO:0140078">
    <property type="term" value="F:class I DNA-(apurinic or apyrimidinic site) endonuclease activity"/>
    <property type="evidence" value="ECO:0007669"/>
    <property type="project" value="UniProtKB-EC"/>
</dbReference>
<accession>A0A1F4TJ05</accession>
<comment type="catalytic activity">
    <reaction evidence="15">
        <text>2'-deoxyribonucleotide-(2'-deoxyribose 5'-phosphate)-2'-deoxyribonucleotide-DNA = a 3'-end 2'-deoxyribonucleotide-(2,3-dehydro-2,3-deoxyribose 5'-phosphate)-DNA + a 5'-end 5'-phospho-2'-deoxyribonucleoside-DNA + H(+)</text>
        <dbReference type="Rhea" id="RHEA:66592"/>
        <dbReference type="Rhea" id="RHEA-COMP:13180"/>
        <dbReference type="Rhea" id="RHEA-COMP:16897"/>
        <dbReference type="Rhea" id="RHEA-COMP:17067"/>
        <dbReference type="ChEBI" id="CHEBI:15378"/>
        <dbReference type="ChEBI" id="CHEBI:136412"/>
        <dbReference type="ChEBI" id="CHEBI:157695"/>
        <dbReference type="ChEBI" id="CHEBI:167181"/>
        <dbReference type="EC" id="4.2.99.18"/>
    </reaction>
</comment>
<dbReference type="Pfam" id="PF01149">
    <property type="entry name" value="Fapy_DNA_glyco"/>
    <property type="match status" value="1"/>
</dbReference>
<protein>
    <submittedName>
        <fullName evidence="19">DNA-formamidopyrimidine glycosylase</fullName>
    </submittedName>
</protein>
<dbReference type="InterPro" id="IPR010663">
    <property type="entry name" value="Znf_FPG/IleRS"/>
</dbReference>
<evidence type="ECO:0000256" key="14">
    <source>
        <dbReference type="ARBA" id="ARBA00023295"/>
    </source>
</evidence>
<evidence type="ECO:0000256" key="6">
    <source>
        <dbReference type="ARBA" id="ARBA00022763"/>
    </source>
</evidence>
<dbReference type="SUPFAM" id="SSF57716">
    <property type="entry name" value="Glucocorticoid receptor-like (DNA-binding domain)"/>
    <property type="match status" value="1"/>
</dbReference>
<sequence>MPELPEVETVKRGLAKSIVGKTIADFSCDWHKLINKPAAKYKQTIKDLKILSVERRAKMLIVKLSKGLNILVHLKMTGQLVYRGKSKCVVGGHPIKEGANCLPNKFTHVTFSFTDGSQLYYNDVRKFGWLRLYTDVELEKALAAKKMGPEPLSKEFSLKYLQQLTKTGKNRKRVKQFLMENQNLVGVGNIYSDEVCFYAGVMPDKPVEKLTTQQIKKIHEGIQKILKAAIKAQGTTVSDYRNADGSAGGYAKYLKVYQRYGEKCYRCKAKVVRMKIGGRTSHYCPQCQK</sequence>
<comment type="catalytic activity">
    <reaction evidence="1">
        <text>Hydrolysis of DNA containing ring-opened 7-methylguanine residues, releasing 2,6-diamino-4-hydroxy-5-(N-methyl)formamidopyrimidine.</text>
        <dbReference type="EC" id="3.2.2.23"/>
    </reaction>
</comment>
<keyword evidence="10" id="KW-0238">DNA-binding</keyword>
<feature type="domain" description="FPG-type" evidence="17">
    <location>
        <begin position="255"/>
        <end position="289"/>
    </location>
</feature>
<evidence type="ECO:0000256" key="10">
    <source>
        <dbReference type="ARBA" id="ARBA00023125"/>
    </source>
</evidence>
<keyword evidence="6" id="KW-0227">DNA damage</keyword>
<dbReference type="SUPFAM" id="SSF46946">
    <property type="entry name" value="S13-like H2TH domain"/>
    <property type="match status" value="1"/>
</dbReference>
<comment type="caution">
    <text evidence="19">The sequence shown here is derived from an EMBL/GenBank/DDBJ whole genome shotgun (WGS) entry which is preliminary data.</text>
</comment>
<dbReference type="FunFam" id="1.10.8.50:FF:000003">
    <property type="entry name" value="Formamidopyrimidine-DNA glycosylase"/>
    <property type="match status" value="1"/>
</dbReference>
<evidence type="ECO:0000313" key="20">
    <source>
        <dbReference type="Proteomes" id="UP000177309"/>
    </source>
</evidence>
<evidence type="ECO:0000256" key="2">
    <source>
        <dbReference type="ARBA" id="ARBA00001947"/>
    </source>
</evidence>
<keyword evidence="8" id="KW-0378">Hydrolase</keyword>
<dbReference type="InterPro" id="IPR010979">
    <property type="entry name" value="Ribosomal_uS13-like_H2TH"/>
</dbReference>
<dbReference type="PANTHER" id="PTHR22993:SF9">
    <property type="entry name" value="FORMAMIDOPYRIMIDINE-DNA GLYCOSYLASE"/>
    <property type="match status" value="1"/>
</dbReference>
<dbReference type="Gene3D" id="3.20.190.10">
    <property type="entry name" value="MutM-like, N-terminal"/>
    <property type="match status" value="1"/>
</dbReference>
<dbReference type="InterPro" id="IPR035937">
    <property type="entry name" value="FPG_N"/>
</dbReference>
<evidence type="ECO:0000256" key="5">
    <source>
        <dbReference type="ARBA" id="ARBA00022723"/>
    </source>
</evidence>
<dbReference type="GO" id="GO:0003684">
    <property type="term" value="F:damaged DNA binding"/>
    <property type="evidence" value="ECO:0007669"/>
    <property type="project" value="InterPro"/>
</dbReference>
<dbReference type="InterPro" id="IPR012319">
    <property type="entry name" value="FPG_cat"/>
</dbReference>
<dbReference type="PROSITE" id="PS01242">
    <property type="entry name" value="ZF_FPG_1"/>
    <property type="match status" value="1"/>
</dbReference>
<dbReference type="Gene3D" id="1.10.8.50">
    <property type="match status" value="1"/>
</dbReference>
<evidence type="ECO:0000256" key="11">
    <source>
        <dbReference type="ARBA" id="ARBA00023204"/>
    </source>
</evidence>
<dbReference type="PANTHER" id="PTHR22993">
    <property type="entry name" value="FORMAMIDOPYRIMIDINE-DNA GLYCOSYLASE"/>
    <property type="match status" value="1"/>
</dbReference>
<keyword evidence="11" id="KW-0234">DNA repair</keyword>
<dbReference type="Pfam" id="PF06831">
    <property type="entry name" value="H2TH"/>
    <property type="match status" value="1"/>
</dbReference>
<evidence type="ECO:0000256" key="15">
    <source>
        <dbReference type="ARBA" id="ARBA00044632"/>
    </source>
</evidence>
<keyword evidence="13" id="KW-0511">Multifunctional enzyme</keyword>
<dbReference type="SMART" id="SM00898">
    <property type="entry name" value="Fapy_DNA_glyco"/>
    <property type="match status" value="1"/>
</dbReference>
<dbReference type="InterPro" id="IPR015887">
    <property type="entry name" value="DNA_glyclase_Znf_dom_DNA_BS"/>
</dbReference>
<dbReference type="GO" id="GO:0006284">
    <property type="term" value="P:base-excision repair"/>
    <property type="evidence" value="ECO:0007669"/>
    <property type="project" value="InterPro"/>
</dbReference>
<comment type="cofactor">
    <cofactor evidence="2">
        <name>Zn(2+)</name>
        <dbReference type="ChEBI" id="CHEBI:29105"/>
    </cofactor>
</comment>
<evidence type="ECO:0000256" key="9">
    <source>
        <dbReference type="ARBA" id="ARBA00022833"/>
    </source>
</evidence>
<evidence type="ECO:0000256" key="4">
    <source>
        <dbReference type="ARBA" id="ARBA00011245"/>
    </source>
</evidence>
<dbReference type="InterPro" id="IPR000214">
    <property type="entry name" value="Znf_DNA_glyclase/AP_lyase"/>
</dbReference>
<dbReference type="InterPro" id="IPR020629">
    <property type="entry name" value="FPG_Glyclase"/>
</dbReference>
<dbReference type="EMBL" id="MEUI01000047">
    <property type="protein sequence ID" value="OGC32676.1"/>
    <property type="molecule type" value="Genomic_DNA"/>
</dbReference>
<name>A0A1F4TJ05_UNCSA</name>
<comment type="similarity">
    <text evidence="3">Belongs to the FPG family.</text>
</comment>
<keyword evidence="5" id="KW-0479">Metal-binding</keyword>